<comment type="caution">
    <text evidence="1">The sequence shown here is derived from an EMBL/GenBank/DDBJ whole genome shotgun (WGS) entry which is preliminary data.</text>
</comment>
<organism evidence="1 2">
    <name type="scientific">Catharanthus roseus</name>
    <name type="common">Madagascar periwinkle</name>
    <name type="synonym">Vinca rosea</name>
    <dbReference type="NCBI Taxonomy" id="4058"/>
    <lineage>
        <taxon>Eukaryota</taxon>
        <taxon>Viridiplantae</taxon>
        <taxon>Streptophyta</taxon>
        <taxon>Embryophyta</taxon>
        <taxon>Tracheophyta</taxon>
        <taxon>Spermatophyta</taxon>
        <taxon>Magnoliopsida</taxon>
        <taxon>eudicotyledons</taxon>
        <taxon>Gunneridae</taxon>
        <taxon>Pentapetalae</taxon>
        <taxon>asterids</taxon>
        <taxon>lamiids</taxon>
        <taxon>Gentianales</taxon>
        <taxon>Apocynaceae</taxon>
        <taxon>Rauvolfioideae</taxon>
        <taxon>Vinceae</taxon>
        <taxon>Catharanthinae</taxon>
        <taxon>Catharanthus</taxon>
    </lineage>
</organism>
<name>A0ACC0ATL5_CATRO</name>
<sequence length="168" mass="19448">MNVDEEEGEEKPEEETFRREVRQKKRQEQVEEGQSFGSKSQLMDMIASLQASMNSRFDALDGKISDIQEKVIYKEAKDHKTTRFYEDEVIKLKTLKKEEWLGVAYKDSIKTTSKVVLHIPSLSMASEQPIKPKQYLSVGQMEHLMCTPPSLFGVQPLPRILSLLEELW</sequence>
<proteinExistence type="predicted"/>
<reference evidence="2" key="1">
    <citation type="journal article" date="2023" name="Nat. Plants">
        <title>Single-cell RNA sequencing provides a high-resolution roadmap for understanding the multicellular compartmentation of specialized metabolism.</title>
        <authorList>
            <person name="Sun S."/>
            <person name="Shen X."/>
            <person name="Li Y."/>
            <person name="Li Y."/>
            <person name="Wang S."/>
            <person name="Li R."/>
            <person name="Zhang H."/>
            <person name="Shen G."/>
            <person name="Guo B."/>
            <person name="Wei J."/>
            <person name="Xu J."/>
            <person name="St-Pierre B."/>
            <person name="Chen S."/>
            <person name="Sun C."/>
        </authorList>
    </citation>
    <scope>NUCLEOTIDE SEQUENCE [LARGE SCALE GENOMIC DNA]</scope>
</reference>
<evidence type="ECO:0000313" key="1">
    <source>
        <dbReference type="EMBL" id="KAI5663966.1"/>
    </source>
</evidence>
<evidence type="ECO:0000313" key="2">
    <source>
        <dbReference type="Proteomes" id="UP001060085"/>
    </source>
</evidence>
<dbReference type="Proteomes" id="UP001060085">
    <property type="component" value="Linkage Group LG05"/>
</dbReference>
<keyword evidence="2" id="KW-1185">Reference proteome</keyword>
<accession>A0ACC0ATL5</accession>
<protein>
    <submittedName>
        <fullName evidence="1">Uncharacterized protein</fullName>
    </submittedName>
</protein>
<gene>
    <name evidence="1" type="ORF">M9H77_23289</name>
</gene>
<dbReference type="EMBL" id="CM044705">
    <property type="protein sequence ID" value="KAI5663966.1"/>
    <property type="molecule type" value="Genomic_DNA"/>
</dbReference>